<dbReference type="RefSeq" id="WP_002651367.1">
    <property type="nucleotide sequence ID" value="NZ_CH672376.1"/>
</dbReference>
<proteinExistence type="predicted"/>
<dbReference type="Proteomes" id="UP000004358">
    <property type="component" value="Unassembled WGS sequence"/>
</dbReference>
<dbReference type="HOGENOM" id="CLU_1233071_0_0_0"/>
<dbReference type="STRING" id="314230.DSM3645_17345"/>
<name>A3ZNP1_9BACT</name>
<dbReference type="EMBL" id="AANZ01000003">
    <property type="protein sequence ID" value="EAQ81939.1"/>
    <property type="molecule type" value="Genomic_DNA"/>
</dbReference>
<comment type="caution">
    <text evidence="2">The sequence shown here is derived from an EMBL/GenBank/DDBJ whole genome shotgun (WGS) entry which is preliminary data.</text>
</comment>
<dbReference type="OrthoDB" id="276822at2"/>
<keyword evidence="1" id="KW-0472">Membrane</keyword>
<reference evidence="2 3" key="1">
    <citation type="submission" date="2006-02" db="EMBL/GenBank/DDBJ databases">
        <authorList>
            <person name="Amann R."/>
            <person name="Ferriera S."/>
            <person name="Johnson J."/>
            <person name="Kravitz S."/>
            <person name="Halpern A."/>
            <person name="Remington K."/>
            <person name="Beeson K."/>
            <person name="Tran B."/>
            <person name="Rogers Y.-H."/>
            <person name="Friedman R."/>
            <person name="Venter J.C."/>
        </authorList>
    </citation>
    <scope>NUCLEOTIDE SEQUENCE [LARGE SCALE GENOMIC DNA]</scope>
    <source>
        <strain evidence="2 3">DSM 3645</strain>
    </source>
</reference>
<dbReference type="Gene3D" id="2.40.50.660">
    <property type="match status" value="1"/>
</dbReference>
<evidence type="ECO:0000313" key="3">
    <source>
        <dbReference type="Proteomes" id="UP000004358"/>
    </source>
</evidence>
<dbReference type="AlphaFoldDB" id="A3ZNP1"/>
<evidence type="ECO:0000313" key="2">
    <source>
        <dbReference type="EMBL" id="EAQ81939.1"/>
    </source>
</evidence>
<keyword evidence="1" id="KW-1133">Transmembrane helix</keyword>
<evidence type="ECO:0000256" key="1">
    <source>
        <dbReference type="SAM" id="Phobius"/>
    </source>
</evidence>
<gene>
    <name evidence="2" type="ORF">DSM3645_17345</name>
</gene>
<protein>
    <submittedName>
        <fullName evidence="2">Uncharacterized protein</fullName>
    </submittedName>
</protein>
<organism evidence="2 3">
    <name type="scientific">Blastopirellula marina DSM 3645</name>
    <dbReference type="NCBI Taxonomy" id="314230"/>
    <lineage>
        <taxon>Bacteria</taxon>
        <taxon>Pseudomonadati</taxon>
        <taxon>Planctomycetota</taxon>
        <taxon>Planctomycetia</taxon>
        <taxon>Pirellulales</taxon>
        <taxon>Pirellulaceae</taxon>
        <taxon>Blastopirellula</taxon>
    </lineage>
</organism>
<keyword evidence="1" id="KW-0812">Transmembrane</keyword>
<accession>A3ZNP1</accession>
<feature type="transmembrane region" description="Helical" evidence="1">
    <location>
        <begin position="68"/>
        <end position="89"/>
    </location>
</feature>
<sequence length="200" mass="21619">MKCDSCSADISPDSLRCAFCGSHVHRAAPVAHAPKSRSRSDIFAQIKSSPQFQAAALGQGLEPQSAPFALYAQAGFLTLFIGVTIFMTIVFALMAGPMCIVPLGMALFGCFMLAKSGSTIHSFATSPATPIPAIVATKRVEMRGKNGNMACYFATFEYESGDREEFPIWERKLFGQLAEDDAGVLIRRGEIAVGFRRVPR</sequence>